<dbReference type="InterPro" id="IPR018485">
    <property type="entry name" value="FGGY_C"/>
</dbReference>
<gene>
    <name evidence="6" type="ORF">DRI96_03585</name>
</gene>
<name>A0A662DEV8_UNCAE</name>
<dbReference type="SUPFAM" id="SSF53067">
    <property type="entry name" value="Actin-like ATPase domain"/>
    <property type="match status" value="2"/>
</dbReference>
<dbReference type="AlphaFoldDB" id="A0A662DEV8"/>
<dbReference type="InterPro" id="IPR000577">
    <property type="entry name" value="Carb_kinase_FGGY"/>
</dbReference>
<keyword evidence="3" id="KW-0418">Kinase</keyword>
<dbReference type="Proteomes" id="UP000267654">
    <property type="component" value="Unassembled WGS sequence"/>
</dbReference>
<evidence type="ECO:0000259" key="5">
    <source>
        <dbReference type="Pfam" id="PF02782"/>
    </source>
</evidence>
<sequence length="484" mass="53782">MLFMGIDVGTTGVRTLVCNEKGEIIAESDVKLKNAVCLNLPPGYSEQIPEKWWIAVKKSIVEVTGKMHGKGYSPHDILAIACDSTSGTVIPIDKEGRPLYNALMYNDARAIHQANIINDIARDFTEKIGHGFKPSDALCKILWIKQNLPSIYKKTYKFIHAADFITGKLTENFSVSDESNSLKTGYDLIDRKWPEFIEKKLKISPELLPGVVPSGQAIGEVTPSTARELGLVAGISVRAGVTDGTASFISSGAYREGDWNSTLGTTLVVKGISKRLIKDPLGRIYCHRHPDGYWLPGGASSSGGECLEKIFKDKDLEKLNLMVPEYTPTPMFVYPLVRKGERLPFVNPEAKGFVVGKARDEYELYTAYLEGVAYVEKWIYEVISQLGAEIGNRIYTSGGGNKSKPWLQIRADVLQKILVKTNFTSAALGCAILAASRTFYTSLMEAAKNMIGEKEEIHPRLKYADLYGQKYDHFRKLCRERGYE</sequence>
<reference evidence="6 7" key="1">
    <citation type="submission" date="2018-06" db="EMBL/GenBank/DDBJ databases">
        <title>Extensive metabolic versatility and redundancy in microbially diverse, dynamic hydrothermal sediments.</title>
        <authorList>
            <person name="Dombrowski N."/>
            <person name="Teske A."/>
            <person name="Baker B.J."/>
        </authorList>
    </citation>
    <scope>NUCLEOTIDE SEQUENCE [LARGE SCALE GENOMIC DNA]</scope>
    <source>
        <strain evidence="6">B19_G9</strain>
    </source>
</reference>
<evidence type="ECO:0000256" key="1">
    <source>
        <dbReference type="ARBA" id="ARBA00009156"/>
    </source>
</evidence>
<feature type="domain" description="Carbohydrate kinase FGGY C-terminal" evidence="5">
    <location>
        <begin position="312"/>
        <end position="435"/>
    </location>
</feature>
<dbReference type="GO" id="GO:0016301">
    <property type="term" value="F:kinase activity"/>
    <property type="evidence" value="ECO:0007669"/>
    <property type="project" value="UniProtKB-KW"/>
</dbReference>
<dbReference type="Gene3D" id="3.30.420.40">
    <property type="match status" value="2"/>
</dbReference>
<dbReference type="InterPro" id="IPR043129">
    <property type="entry name" value="ATPase_NBD"/>
</dbReference>
<organism evidence="6 7">
    <name type="scientific">Aerophobetes bacterium</name>
    <dbReference type="NCBI Taxonomy" id="2030807"/>
    <lineage>
        <taxon>Bacteria</taxon>
        <taxon>Candidatus Aerophobota</taxon>
    </lineage>
</organism>
<protein>
    <recommendedName>
        <fullName evidence="8">Carbohydrate kinase</fullName>
    </recommendedName>
</protein>
<evidence type="ECO:0000313" key="6">
    <source>
        <dbReference type="EMBL" id="RLE13057.1"/>
    </source>
</evidence>
<dbReference type="Pfam" id="PF02782">
    <property type="entry name" value="FGGY_C"/>
    <property type="match status" value="1"/>
</dbReference>
<evidence type="ECO:0008006" key="8">
    <source>
        <dbReference type="Google" id="ProtNLM"/>
    </source>
</evidence>
<keyword evidence="2" id="KW-0808">Transferase</keyword>
<evidence type="ECO:0000256" key="3">
    <source>
        <dbReference type="ARBA" id="ARBA00022777"/>
    </source>
</evidence>
<evidence type="ECO:0000256" key="2">
    <source>
        <dbReference type="ARBA" id="ARBA00022679"/>
    </source>
</evidence>
<dbReference type="PIRSF" id="PIRSF000538">
    <property type="entry name" value="GlpK"/>
    <property type="match status" value="1"/>
</dbReference>
<evidence type="ECO:0000259" key="4">
    <source>
        <dbReference type="Pfam" id="PF00370"/>
    </source>
</evidence>
<evidence type="ECO:0000313" key="7">
    <source>
        <dbReference type="Proteomes" id="UP000267654"/>
    </source>
</evidence>
<dbReference type="PANTHER" id="PTHR43095">
    <property type="entry name" value="SUGAR KINASE"/>
    <property type="match status" value="1"/>
</dbReference>
<dbReference type="GO" id="GO:0005975">
    <property type="term" value="P:carbohydrate metabolic process"/>
    <property type="evidence" value="ECO:0007669"/>
    <property type="project" value="InterPro"/>
</dbReference>
<feature type="domain" description="Carbohydrate kinase FGGY N-terminal" evidence="4">
    <location>
        <begin position="3"/>
        <end position="248"/>
    </location>
</feature>
<comment type="caution">
    <text evidence="6">The sequence shown here is derived from an EMBL/GenBank/DDBJ whole genome shotgun (WGS) entry which is preliminary data.</text>
</comment>
<comment type="similarity">
    <text evidence="1">Belongs to the FGGY kinase family.</text>
</comment>
<accession>A0A662DEV8</accession>
<dbReference type="InterPro" id="IPR050406">
    <property type="entry name" value="FGGY_Carb_Kinase"/>
</dbReference>
<dbReference type="InterPro" id="IPR018484">
    <property type="entry name" value="FGGY_N"/>
</dbReference>
<dbReference type="Pfam" id="PF00370">
    <property type="entry name" value="FGGY_N"/>
    <property type="match status" value="1"/>
</dbReference>
<proteinExistence type="inferred from homology"/>
<dbReference type="EMBL" id="QMQB01000113">
    <property type="protein sequence ID" value="RLE13057.1"/>
    <property type="molecule type" value="Genomic_DNA"/>
</dbReference>
<dbReference type="CDD" id="cd07783">
    <property type="entry name" value="ASKHA_NBD_FGGY_SePSK_AtXK1-like"/>
    <property type="match status" value="1"/>
</dbReference>
<dbReference type="PANTHER" id="PTHR43095:SF2">
    <property type="entry name" value="GLUCONOKINASE"/>
    <property type="match status" value="1"/>
</dbReference>